<dbReference type="RefSeq" id="WP_146573762.1">
    <property type="nucleotide sequence ID" value="NZ_SJPH01000003.1"/>
</dbReference>
<reference evidence="2 3" key="1">
    <citation type="submission" date="2019-02" db="EMBL/GenBank/DDBJ databases">
        <title>Deep-cultivation of Planctomycetes and their phenomic and genomic characterization uncovers novel biology.</title>
        <authorList>
            <person name="Wiegand S."/>
            <person name="Jogler M."/>
            <person name="Boedeker C."/>
            <person name="Pinto D."/>
            <person name="Vollmers J."/>
            <person name="Rivas-Marin E."/>
            <person name="Kohn T."/>
            <person name="Peeters S.H."/>
            <person name="Heuer A."/>
            <person name="Rast P."/>
            <person name="Oberbeckmann S."/>
            <person name="Bunk B."/>
            <person name="Jeske O."/>
            <person name="Meyerdierks A."/>
            <person name="Storesund J.E."/>
            <person name="Kallscheuer N."/>
            <person name="Luecker S."/>
            <person name="Lage O.M."/>
            <person name="Pohl T."/>
            <person name="Merkel B.J."/>
            <person name="Hornburger P."/>
            <person name="Mueller R.-W."/>
            <person name="Bruemmer F."/>
            <person name="Labrenz M."/>
            <person name="Spormann A.M."/>
            <person name="Op Den Camp H."/>
            <person name="Overmann J."/>
            <person name="Amann R."/>
            <person name="Jetten M.S.M."/>
            <person name="Mascher T."/>
            <person name="Medema M.H."/>
            <person name="Devos D.P."/>
            <person name="Kaster A.-K."/>
            <person name="Ovreas L."/>
            <person name="Rohde M."/>
            <person name="Galperin M.Y."/>
            <person name="Jogler C."/>
        </authorList>
    </citation>
    <scope>NUCLEOTIDE SEQUENCE [LARGE SCALE GENOMIC DNA]</scope>
    <source>
        <strain evidence="2 3">Pla111</strain>
    </source>
</reference>
<dbReference type="PANTHER" id="PTHR37529">
    <property type="entry name" value="TRANSPOSASE INSG FOR INSERTION SEQUENCE ELEMENT IS4-RELATED"/>
    <property type="match status" value="1"/>
</dbReference>
<organism evidence="2 3">
    <name type="scientific">Botrimarina hoheduenensis</name>
    <dbReference type="NCBI Taxonomy" id="2528000"/>
    <lineage>
        <taxon>Bacteria</taxon>
        <taxon>Pseudomonadati</taxon>
        <taxon>Planctomycetota</taxon>
        <taxon>Planctomycetia</taxon>
        <taxon>Pirellulales</taxon>
        <taxon>Lacipirellulaceae</taxon>
        <taxon>Botrimarina</taxon>
    </lineage>
</organism>
<accession>A0A5C5W8T5</accession>
<dbReference type="InterPro" id="IPR002559">
    <property type="entry name" value="Transposase_11"/>
</dbReference>
<dbReference type="InterPro" id="IPR047952">
    <property type="entry name" value="Transpos_IS4"/>
</dbReference>
<dbReference type="GO" id="GO:0003677">
    <property type="term" value="F:DNA binding"/>
    <property type="evidence" value="ECO:0007669"/>
    <property type="project" value="InterPro"/>
</dbReference>
<dbReference type="AlphaFoldDB" id="A0A5C5W8T5"/>
<proteinExistence type="predicted"/>
<dbReference type="OrthoDB" id="290144at2"/>
<feature type="domain" description="Transposase IS4-like" evidence="1">
    <location>
        <begin position="132"/>
        <end position="370"/>
    </location>
</feature>
<dbReference type="GO" id="GO:0006313">
    <property type="term" value="P:DNA transposition"/>
    <property type="evidence" value="ECO:0007669"/>
    <property type="project" value="InterPro"/>
</dbReference>
<dbReference type="Pfam" id="PF01609">
    <property type="entry name" value="DDE_Tnp_1"/>
    <property type="match status" value="1"/>
</dbReference>
<gene>
    <name evidence="2" type="ORF">Pla111_19990</name>
</gene>
<comment type="caution">
    <text evidence="2">The sequence shown here is derived from an EMBL/GenBank/DDBJ whole genome shotgun (WGS) entry which is preliminary data.</text>
</comment>
<evidence type="ECO:0000313" key="3">
    <source>
        <dbReference type="Proteomes" id="UP000318995"/>
    </source>
</evidence>
<dbReference type="GO" id="GO:0004803">
    <property type="term" value="F:transposase activity"/>
    <property type="evidence" value="ECO:0007669"/>
    <property type="project" value="InterPro"/>
</dbReference>
<dbReference type="InterPro" id="IPR012337">
    <property type="entry name" value="RNaseH-like_sf"/>
</dbReference>
<dbReference type="NCBIfam" id="NF033592">
    <property type="entry name" value="transpos_IS4_1"/>
    <property type="match status" value="1"/>
</dbReference>
<dbReference type="EMBL" id="SJPH01000003">
    <property type="protein sequence ID" value="TWT46897.1"/>
    <property type="molecule type" value="Genomic_DNA"/>
</dbReference>
<sequence length="466" mass="53201">MRSVTDGRCRSQISFLRRQFLQDGELPFSDVLSKELVSEALAISGVVWKERVYSPLVTLWVFLGQVLSADHSCRAAVARLIAHRLARGENECSAETGAYCQARKRLPEQFFSAIASRVGRELDAQAPSEWLWKGRRVYLFDGSTVSMPDTPANQEAYPQHDAQRPGLGFPMARIAAIFSLSCGAILDLGVCRYAGKGQGELSVFRRLMGFFRPGDVVLTDRLYCTWRELLTLQERGVHAVSQLQVMRKADFRKGQRLGKGDHLVEWPKPSTIRSVDWPTYRDLPDTITVRECRVVIGQAGFRNKSIVVVTTLLDPDEFTRDDLAALYRARWNAELDLRSVKTTMQMEVLRCKTPELVRKEIWTHVLAYNLIRTVMAQAASEHALQPRSISFKGAMQTLEAFRPVIACCSRLRHEAYERLLDCIAAHAVGDRPGRFEPRQVKRRPKRFQWMMLPRHETKLQLLKELR</sequence>
<evidence type="ECO:0000259" key="1">
    <source>
        <dbReference type="Pfam" id="PF01609"/>
    </source>
</evidence>
<protein>
    <submittedName>
        <fullName evidence="2">Transposase DDE domain protein</fullName>
    </submittedName>
</protein>
<keyword evidence="3" id="KW-1185">Reference proteome</keyword>
<name>A0A5C5W8T5_9BACT</name>
<dbReference type="Proteomes" id="UP000318995">
    <property type="component" value="Unassembled WGS sequence"/>
</dbReference>
<evidence type="ECO:0000313" key="2">
    <source>
        <dbReference type="EMBL" id="TWT46897.1"/>
    </source>
</evidence>
<dbReference type="PANTHER" id="PTHR37529:SF1">
    <property type="entry name" value="TRANSPOSASE INSG FOR INSERTION SEQUENCE ELEMENT IS4-RELATED"/>
    <property type="match status" value="1"/>
</dbReference>
<dbReference type="SUPFAM" id="SSF53098">
    <property type="entry name" value="Ribonuclease H-like"/>
    <property type="match status" value="1"/>
</dbReference>